<keyword evidence="1" id="KW-1133">Transmembrane helix</keyword>
<feature type="transmembrane region" description="Helical" evidence="1">
    <location>
        <begin position="238"/>
        <end position="257"/>
    </location>
</feature>
<comment type="caution">
    <text evidence="2">The sequence shown here is derived from an EMBL/GenBank/DDBJ whole genome shotgun (WGS) entry which is preliminary data.</text>
</comment>
<feature type="transmembrane region" description="Helical" evidence="1">
    <location>
        <begin position="263"/>
        <end position="281"/>
    </location>
</feature>
<keyword evidence="3" id="KW-1185">Reference proteome</keyword>
<evidence type="ECO:0000256" key="1">
    <source>
        <dbReference type="SAM" id="Phobius"/>
    </source>
</evidence>
<feature type="transmembrane region" description="Helical" evidence="1">
    <location>
        <begin position="148"/>
        <end position="167"/>
    </location>
</feature>
<feature type="transmembrane region" description="Helical" evidence="1">
    <location>
        <begin position="327"/>
        <end position="346"/>
    </location>
</feature>
<evidence type="ECO:0000313" key="3">
    <source>
        <dbReference type="Proteomes" id="UP000187209"/>
    </source>
</evidence>
<dbReference type="EMBL" id="MPUH01001305">
    <property type="protein sequence ID" value="OMJ68599.1"/>
    <property type="molecule type" value="Genomic_DNA"/>
</dbReference>
<feature type="transmembrane region" description="Helical" evidence="1">
    <location>
        <begin position="293"/>
        <end position="315"/>
    </location>
</feature>
<keyword evidence="1" id="KW-0472">Membrane</keyword>
<feature type="transmembrane region" description="Helical" evidence="1">
    <location>
        <begin position="12"/>
        <end position="30"/>
    </location>
</feature>
<evidence type="ECO:0000313" key="2">
    <source>
        <dbReference type="EMBL" id="OMJ68599.1"/>
    </source>
</evidence>
<gene>
    <name evidence="2" type="ORF">SteCoe_33902</name>
</gene>
<accession>A0A1R2AVN1</accession>
<dbReference type="AlphaFoldDB" id="A0A1R2AVN1"/>
<dbReference type="Proteomes" id="UP000187209">
    <property type="component" value="Unassembled WGS sequence"/>
</dbReference>
<proteinExistence type="predicted"/>
<reference evidence="2 3" key="1">
    <citation type="submission" date="2016-11" db="EMBL/GenBank/DDBJ databases">
        <title>The macronuclear genome of Stentor coeruleus: a giant cell with tiny introns.</title>
        <authorList>
            <person name="Slabodnick M."/>
            <person name="Ruby J.G."/>
            <person name="Reiff S.B."/>
            <person name="Swart E.C."/>
            <person name="Gosai S."/>
            <person name="Prabakaran S."/>
            <person name="Witkowska E."/>
            <person name="Larue G.E."/>
            <person name="Fisher S."/>
            <person name="Freeman R.M."/>
            <person name="Gunawardena J."/>
            <person name="Chu W."/>
            <person name="Stover N.A."/>
            <person name="Gregory B.D."/>
            <person name="Nowacki M."/>
            <person name="Derisi J."/>
            <person name="Roy S.W."/>
            <person name="Marshall W.F."/>
            <person name="Sood P."/>
        </authorList>
    </citation>
    <scope>NUCLEOTIDE SEQUENCE [LARGE SCALE GENOMIC DNA]</scope>
    <source>
        <strain evidence="2">WM001</strain>
    </source>
</reference>
<sequence length="369" mass="43072">MESALNKPSFMKLMIFCSIYFAISLIFSIATPETLITHNFQLGKGSEIWVGEITGLTSYNQHISLKTTFTSEKGYLSITLHGYLGNTMLEGSKIYSTFKQSNFDYKDFTLFKEVIKFKKYTLKIEKISTDNSNFFISYENPEYVNFNIVLKAIIFQIIIILTGIFLYQQRREKLLLNNLDNKFLLVLSFACICFVAPFKFISIQWNTIAWTLSEEFCRVVFLLVTLSYCKFHRSLNQAIMFFCICAVYTFSCIYIQNLYYLNLILLGILCMFFGYTYKPYLNRFLCLKRKERFVLVFELFVVVSICLGLICGIFAQVNEYSALETFYLFLLPLFVVVLQQMLVKGIRKQRTEALRPSESEMIGFILDRS</sequence>
<protein>
    <submittedName>
        <fullName evidence="2">Uncharacterized protein</fullName>
    </submittedName>
</protein>
<feature type="transmembrane region" description="Helical" evidence="1">
    <location>
        <begin position="183"/>
        <end position="201"/>
    </location>
</feature>
<name>A0A1R2AVN1_9CILI</name>
<organism evidence="2 3">
    <name type="scientific">Stentor coeruleus</name>
    <dbReference type="NCBI Taxonomy" id="5963"/>
    <lineage>
        <taxon>Eukaryota</taxon>
        <taxon>Sar</taxon>
        <taxon>Alveolata</taxon>
        <taxon>Ciliophora</taxon>
        <taxon>Postciliodesmatophora</taxon>
        <taxon>Heterotrichea</taxon>
        <taxon>Heterotrichida</taxon>
        <taxon>Stentoridae</taxon>
        <taxon>Stentor</taxon>
    </lineage>
</organism>
<keyword evidence="1" id="KW-0812">Transmembrane</keyword>